<reference evidence="11" key="1">
    <citation type="submission" date="2021-01" db="EMBL/GenBank/DDBJ databases">
        <title>Marivirga sp. nov., isolated from intertidal surface sediments.</title>
        <authorList>
            <person name="Zhang M."/>
        </authorList>
    </citation>
    <scope>NUCLEOTIDE SEQUENCE</scope>
    <source>
        <strain evidence="11">SM1354</strain>
    </source>
</reference>
<dbReference type="Gene3D" id="1.10.287.130">
    <property type="match status" value="1"/>
</dbReference>
<dbReference type="SUPFAM" id="SSF55874">
    <property type="entry name" value="ATPase domain of HSP90 chaperone/DNA topoisomerase II/histidine kinase"/>
    <property type="match status" value="1"/>
</dbReference>
<dbReference type="PANTHER" id="PTHR43711">
    <property type="entry name" value="TWO-COMPONENT HISTIDINE KINASE"/>
    <property type="match status" value="1"/>
</dbReference>
<dbReference type="SUPFAM" id="SSF48452">
    <property type="entry name" value="TPR-like"/>
    <property type="match status" value="2"/>
</dbReference>
<dbReference type="PRINTS" id="PR00344">
    <property type="entry name" value="BCTRLSENSOR"/>
</dbReference>
<keyword evidence="6" id="KW-0902">Two-component regulatory system</keyword>
<keyword evidence="3" id="KW-0597">Phosphoprotein</keyword>
<proteinExistence type="predicted"/>
<dbReference type="EMBL" id="JAERQG010000003">
    <property type="protein sequence ID" value="MBL0766015.1"/>
    <property type="molecule type" value="Genomic_DNA"/>
</dbReference>
<keyword evidence="9" id="KW-0472">Membrane</keyword>
<evidence type="ECO:0000256" key="7">
    <source>
        <dbReference type="PROSITE-ProRule" id="PRU00339"/>
    </source>
</evidence>
<keyword evidence="9" id="KW-0812">Transmembrane</keyword>
<keyword evidence="4" id="KW-0808">Transferase</keyword>
<keyword evidence="5 11" id="KW-0418">Kinase</keyword>
<evidence type="ECO:0000256" key="1">
    <source>
        <dbReference type="ARBA" id="ARBA00000085"/>
    </source>
</evidence>
<evidence type="ECO:0000256" key="9">
    <source>
        <dbReference type="SAM" id="Phobius"/>
    </source>
</evidence>
<dbReference type="Pfam" id="PF13424">
    <property type="entry name" value="TPR_12"/>
    <property type="match status" value="1"/>
</dbReference>
<dbReference type="InterPro" id="IPR019734">
    <property type="entry name" value="TPR_rpt"/>
</dbReference>
<comment type="catalytic activity">
    <reaction evidence="1">
        <text>ATP + protein L-histidine = ADP + protein N-phospho-L-histidine.</text>
        <dbReference type="EC" id="2.7.13.3"/>
    </reaction>
</comment>
<dbReference type="InterPro" id="IPR003594">
    <property type="entry name" value="HATPase_dom"/>
</dbReference>
<evidence type="ECO:0000256" key="6">
    <source>
        <dbReference type="ARBA" id="ARBA00023012"/>
    </source>
</evidence>
<dbReference type="InterPro" id="IPR004358">
    <property type="entry name" value="Sig_transdc_His_kin-like_C"/>
</dbReference>
<dbReference type="InterPro" id="IPR036097">
    <property type="entry name" value="HisK_dim/P_sf"/>
</dbReference>
<dbReference type="InterPro" id="IPR050736">
    <property type="entry name" value="Sensor_HK_Regulatory"/>
</dbReference>
<keyword evidence="9" id="KW-1133">Transmembrane helix</keyword>
<name>A0A937A9C6_9BACT</name>
<dbReference type="GO" id="GO:0000155">
    <property type="term" value="F:phosphorelay sensor kinase activity"/>
    <property type="evidence" value="ECO:0007669"/>
    <property type="project" value="InterPro"/>
</dbReference>
<evidence type="ECO:0000256" key="3">
    <source>
        <dbReference type="ARBA" id="ARBA00022553"/>
    </source>
</evidence>
<evidence type="ECO:0000313" key="11">
    <source>
        <dbReference type="EMBL" id="MBL0766015.1"/>
    </source>
</evidence>
<evidence type="ECO:0000256" key="8">
    <source>
        <dbReference type="SAM" id="Coils"/>
    </source>
</evidence>
<dbReference type="InterPro" id="IPR003661">
    <property type="entry name" value="HisK_dim/P_dom"/>
</dbReference>
<dbReference type="Gene3D" id="3.30.565.10">
    <property type="entry name" value="Histidine kinase-like ATPase, C-terminal domain"/>
    <property type="match status" value="1"/>
</dbReference>
<feature type="repeat" description="TPR" evidence="7">
    <location>
        <begin position="194"/>
        <end position="227"/>
    </location>
</feature>
<feature type="domain" description="Histidine kinase" evidence="10">
    <location>
        <begin position="437"/>
        <end position="653"/>
    </location>
</feature>
<dbReference type="Proteomes" id="UP000642920">
    <property type="component" value="Unassembled WGS sequence"/>
</dbReference>
<accession>A0A937A9C6</accession>
<dbReference type="SUPFAM" id="SSF47384">
    <property type="entry name" value="Homodimeric domain of signal transducing histidine kinase"/>
    <property type="match status" value="1"/>
</dbReference>
<dbReference type="InterPro" id="IPR005467">
    <property type="entry name" value="His_kinase_dom"/>
</dbReference>
<dbReference type="Pfam" id="PF13374">
    <property type="entry name" value="TPR_10"/>
    <property type="match status" value="1"/>
</dbReference>
<dbReference type="RefSeq" id="WP_201921750.1">
    <property type="nucleotide sequence ID" value="NZ_JAERQG010000003.1"/>
</dbReference>
<dbReference type="PROSITE" id="PS50109">
    <property type="entry name" value="HIS_KIN"/>
    <property type="match status" value="1"/>
</dbReference>
<sequence>MLSRSKLIFILSLSLFFGNSVLGTYVFAIDETELQSLQSKADSCFNSANYKCALASYRVIKSKALLENDSLLMNKQDFNIAEIYYQQGKLDSAARYYKQVIRTSRLLSDFSLEAKGMAGLAHVQWRLGDNTSAVRNILNSIDYNEYVRDTTELIKSKTILAGIYLSLNRINESKILYDDILSSAIAVNDTPGITLCYDHLGVAAYFNEDYTKALSYYKKSLALNTKIGDSLAVAINQANIGEAYHDLNESDIALDYLKKSLKTLQYYQFNSAAIFVHYTMGRVFNSKKEFEQAQRSYEKSLLLMGQTGEIRERNYVYKLISENFKDQGKYKQSLNYHIKYSDEKDSLFNVEKNRQLEEVRAKYQLEESENENMMLNLENKKAQEELSAQDKLLSYQYILTAIISISLIIFIIQFYVLRKSKKKLEVANSTKNRLFNIIAHDIKNPVSNINSLVNILKQSKSDAERERMFDMLNRSSQSISILVNNILSWSISNREGFQFKYSELNLHDLVKQVIGLFIYQISEKNIEIENNIPAELTYRSDEDAISTIFRNLISNAIKYTHPRGTISISIDEKSEQQIYLHVRDTGVGMDKKTINRVLNNENVLSEVGTKHEKGTGIGYTLVKDFVEKLSGTIRIESEPNKGTEVIVCLPNNLS</sequence>
<dbReference type="SMART" id="SM00387">
    <property type="entry name" value="HATPase_c"/>
    <property type="match status" value="1"/>
</dbReference>
<keyword evidence="8" id="KW-0175">Coiled coil</keyword>
<comment type="caution">
    <text evidence="11">The sequence shown here is derived from an EMBL/GenBank/DDBJ whole genome shotgun (WGS) entry which is preliminary data.</text>
</comment>
<dbReference type="Gene3D" id="1.25.40.10">
    <property type="entry name" value="Tetratricopeptide repeat domain"/>
    <property type="match status" value="1"/>
</dbReference>
<dbReference type="PANTHER" id="PTHR43711:SF26">
    <property type="entry name" value="SENSOR HISTIDINE KINASE RCSC"/>
    <property type="match status" value="1"/>
</dbReference>
<evidence type="ECO:0000256" key="5">
    <source>
        <dbReference type="ARBA" id="ARBA00022777"/>
    </source>
</evidence>
<dbReference type="SMART" id="SM00388">
    <property type="entry name" value="HisKA"/>
    <property type="match status" value="1"/>
</dbReference>
<organism evidence="11 12">
    <name type="scientific">Marivirga atlantica</name>
    <dbReference type="NCBI Taxonomy" id="1548457"/>
    <lineage>
        <taxon>Bacteria</taxon>
        <taxon>Pseudomonadati</taxon>
        <taxon>Bacteroidota</taxon>
        <taxon>Cytophagia</taxon>
        <taxon>Cytophagales</taxon>
        <taxon>Marivirgaceae</taxon>
        <taxon>Marivirga</taxon>
    </lineage>
</organism>
<dbReference type="EC" id="2.7.13.3" evidence="2"/>
<dbReference type="Pfam" id="PF02518">
    <property type="entry name" value="HATPase_c"/>
    <property type="match status" value="1"/>
</dbReference>
<gene>
    <name evidence="11" type="ORF">JKP34_12185</name>
</gene>
<keyword evidence="12" id="KW-1185">Reference proteome</keyword>
<evidence type="ECO:0000313" key="12">
    <source>
        <dbReference type="Proteomes" id="UP000642920"/>
    </source>
</evidence>
<dbReference type="CDD" id="cd00082">
    <property type="entry name" value="HisKA"/>
    <property type="match status" value="1"/>
</dbReference>
<feature type="transmembrane region" description="Helical" evidence="9">
    <location>
        <begin position="395"/>
        <end position="417"/>
    </location>
</feature>
<keyword evidence="7" id="KW-0802">TPR repeat</keyword>
<dbReference type="InterPro" id="IPR011990">
    <property type="entry name" value="TPR-like_helical_dom_sf"/>
</dbReference>
<dbReference type="CDD" id="cd00075">
    <property type="entry name" value="HATPase"/>
    <property type="match status" value="1"/>
</dbReference>
<dbReference type="SMART" id="SM00028">
    <property type="entry name" value="TPR"/>
    <property type="match status" value="5"/>
</dbReference>
<protein>
    <recommendedName>
        <fullName evidence="2">histidine kinase</fullName>
        <ecNumber evidence="2">2.7.13.3</ecNumber>
    </recommendedName>
</protein>
<dbReference type="AlphaFoldDB" id="A0A937A9C6"/>
<dbReference type="InterPro" id="IPR036890">
    <property type="entry name" value="HATPase_C_sf"/>
</dbReference>
<feature type="coiled-coil region" evidence="8">
    <location>
        <begin position="349"/>
        <end position="385"/>
    </location>
</feature>
<evidence type="ECO:0000256" key="2">
    <source>
        <dbReference type="ARBA" id="ARBA00012438"/>
    </source>
</evidence>
<evidence type="ECO:0000259" key="10">
    <source>
        <dbReference type="PROSITE" id="PS50109"/>
    </source>
</evidence>
<dbReference type="Pfam" id="PF00512">
    <property type="entry name" value="HisKA"/>
    <property type="match status" value="1"/>
</dbReference>
<evidence type="ECO:0000256" key="4">
    <source>
        <dbReference type="ARBA" id="ARBA00022679"/>
    </source>
</evidence>
<dbReference type="PROSITE" id="PS50005">
    <property type="entry name" value="TPR"/>
    <property type="match status" value="1"/>
</dbReference>